<dbReference type="PANTHER" id="PTHR41373">
    <property type="entry name" value="DUF2156 DOMAIN-CONTAINING PROTEIN"/>
    <property type="match status" value="1"/>
</dbReference>
<dbReference type="AlphaFoldDB" id="A0A8J7W6B6"/>
<dbReference type="SUPFAM" id="SSF55729">
    <property type="entry name" value="Acyl-CoA N-acyltransferases (Nat)"/>
    <property type="match status" value="2"/>
</dbReference>
<proteinExistence type="predicted"/>
<name>A0A8J7W6B6_9EURY</name>
<keyword evidence="3" id="KW-1185">Reference proteome</keyword>
<protein>
    <recommendedName>
        <fullName evidence="1">Phosphatidylglycerol lysyltransferase C-terminal domain-containing protein</fullName>
    </recommendedName>
</protein>
<feature type="domain" description="Phosphatidylglycerol lysyltransferase C-terminal" evidence="1">
    <location>
        <begin position="23"/>
        <end position="293"/>
    </location>
</feature>
<dbReference type="PIRSF" id="PIRSF018688">
    <property type="entry name" value="UCP018688"/>
    <property type="match status" value="1"/>
</dbReference>
<reference evidence="2" key="1">
    <citation type="submission" date="2014-12" db="EMBL/GenBank/DDBJ databases">
        <authorList>
            <person name="Huang H.-H."/>
            <person name="Chen S.-C."/>
            <person name="Lai M.-C."/>
        </authorList>
    </citation>
    <scope>NUCLEOTIDE SEQUENCE</scope>
    <source>
        <strain evidence="2">K1F9705b</strain>
    </source>
</reference>
<organism evidence="2 3">
    <name type="scientific">Methanocalculus chunghsingensis</name>
    <dbReference type="NCBI Taxonomy" id="156457"/>
    <lineage>
        <taxon>Archaea</taxon>
        <taxon>Methanobacteriati</taxon>
        <taxon>Methanobacteriota</taxon>
        <taxon>Stenosarchaea group</taxon>
        <taxon>Methanomicrobia</taxon>
        <taxon>Methanomicrobiales</taxon>
        <taxon>Methanocalculaceae</taxon>
        <taxon>Methanocalculus</taxon>
    </lineage>
</organism>
<accession>A0A8J7W6B6</accession>
<dbReference type="InterPro" id="IPR016181">
    <property type="entry name" value="Acyl_CoA_acyltransferase"/>
</dbReference>
<evidence type="ECO:0000259" key="1">
    <source>
        <dbReference type="Pfam" id="PF09924"/>
    </source>
</evidence>
<dbReference type="Pfam" id="PF09924">
    <property type="entry name" value="LPG_synthase_C"/>
    <property type="match status" value="1"/>
</dbReference>
<dbReference type="InterPro" id="IPR024320">
    <property type="entry name" value="LPG_synthase_C"/>
</dbReference>
<dbReference type="EMBL" id="JWHL01000009">
    <property type="protein sequence ID" value="MBR1369136.1"/>
    <property type="molecule type" value="Genomic_DNA"/>
</dbReference>
<dbReference type="Gene3D" id="3.40.630.30">
    <property type="match status" value="1"/>
</dbReference>
<dbReference type="InterPro" id="IPR016732">
    <property type="entry name" value="UCP018688"/>
</dbReference>
<dbReference type="PANTHER" id="PTHR41373:SF1">
    <property type="entry name" value="PHOSPHATIDYLGLYCEROL LYSYLTRANSFERASE C-TERMINAL DOMAIN-CONTAINING PROTEIN"/>
    <property type="match status" value="1"/>
</dbReference>
<gene>
    <name evidence="2" type="ORF">RJ53_06380</name>
</gene>
<evidence type="ECO:0000313" key="2">
    <source>
        <dbReference type="EMBL" id="MBR1369136.1"/>
    </source>
</evidence>
<dbReference type="RefSeq" id="WP_211530831.1">
    <property type="nucleotide sequence ID" value="NZ_JWHL01000009.1"/>
</dbReference>
<dbReference type="Proteomes" id="UP000730161">
    <property type="component" value="Unassembled WGS sequence"/>
</dbReference>
<sequence>MLSLDDFSPVTLESRDAIERYLQLYPQTHSDNTTINMLCWNHYANYHYSIQNDSLLIMTIVNGERTFRLPIGPRDDGLITDLFSLAYREGGEIPIQMLDETTRQWTENIYPDLPIHEDRDFADYVYLASDLADLPGKKYVTIRGHINKFLKSRKYSVEAITRDKLAEIRIFLDEWCEWKHCDEIPILAYERDAVIYAVDNFNDLQCRGILIRTGEGIGAIAIWGELNPETIVVHFEKALPGFDGTYKVINMRTAKTVQGSYRFINRESDMGAPGLREAKSRYHPDHMAPVWYIRRKEMEARAELFFEDK</sequence>
<dbReference type="OrthoDB" id="130671at2157"/>
<evidence type="ECO:0000313" key="3">
    <source>
        <dbReference type="Proteomes" id="UP000730161"/>
    </source>
</evidence>
<comment type="caution">
    <text evidence="2">The sequence shown here is derived from an EMBL/GenBank/DDBJ whole genome shotgun (WGS) entry which is preliminary data.</text>
</comment>